<dbReference type="InterPro" id="IPR050336">
    <property type="entry name" value="Chromosome_partition/occlusion"/>
</dbReference>
<dbReference type="Gene3D" id="1.10.10.730">
    <property type="entry name" value="KorB DNA-binding domain"/>
    <property type="match status" value="1"/>
</dbReference>
<dbReference type="OrthoDB" id="4204233at2"/>
<dbReference type="NCBIfam" id="TIGR00180">
    <property type="entry name" value="parB_part"/>
    <property type="match status" value="1"/>
</dbReference>
<organism evidence="5 6">
    <name type="scientific">Tardibacter chloracetimidivorans</name>
    <dbReference type="NCBI Taxonomy" id="1921510"/>
    <lineage>
        <taxon>Bacteria</taxon>
        <taxon>Pseudomonadati</taxon>
        <taxon>Pseudomonadota</taxon>
        <taxon>Alphaproteobacteria</taxon>
        <taxon>Sphingomonadales</taxon>
        <taxon>Sphingomonadaceae</taxon>
        <taxon>Tardibacter</taxon>
    </lineage>
</organism>
<dbReference type="AlphaFoldDB" id="A0A1L4A075"/>
<dbReference type="SMART" id="SM00470">
    <property type="entry name" value="ParB"/>
    <property type="match status" value="1"/>
</dbReference>
<dbReference type="Gene3D" id="3.90.1530.30">
    <property type="match status" value="1"/>
</dbReference>
<dbReference type="InterPro" id="IPR042075">
    <property type="entry name" value="KorB_DNA-db"/>
</dbReference>
<reference evidence="5 6" key="1">
    <citation type="submission" date="2016-11" db="EMBL/GenBank/DDBJ databases">
        <title>Complete Genome Sequence of alachlor-degrading Sphingomonas sp. strain JJ-A5.</title>
        <authorList>
            <person name="Lee H."/>
            <person name="Ka J.-O."/>
        </authorList>
    </citation>
    <scope>NUCLEOTIDE SEQUENCE [LARGE SCALE GENOMIC DNA]</scope>
    <source>
        <strain evidence="5 6">JJ-A5</strain>
        <plasmid evidence="6">phsl1</plasmid>
    </source>
</reference>
<dbReference type="KEGG" id="sphj:BSL82_17735"/>
<proteinExistence type="inferred from homology"/>
<dbReference type="InterPro" id="IPR036086">
    <property type="entry name" value="ParB/Sulfiredoxin_sf"/>
</dbReference>
<feature type="region of interest" description="Disordered" evidence="3">
    <location>
        <begin position="232"/>
        <end position="268"/>
    </location>
</feature>
<evidence type="ECO:0000313" key="5">
    <source>
        <dbReference type="EMBL" id="API61290.1"/>
    </source>
</evidence>
<dbReference type="FunFam" id="3.90.1530.30:FF:000001">
    <property type="entry name" value="Chromosome partitioning protein ParB"/>
    <property type="match status" value="1"/>
</dbReference>
<name>A0A1L4A075_9SPHN</name>
<dbReference type="Proteomes" id="UP000182063">
    <property type="component" value="Plasmid pHSL1"/>
</dbReference>
<dbReference type="InterPro" id="IPR013741">
    <property type="entry name" value="KorB_domain"/>
</dbReference>
<dbReference type="GO" id="GO:0007059">
    <property type="term" value="P:chromosome segregation"/>
    <property type="evidence" value="ECO:0007669"/>
    <property type="project" value="TreeGrafter"/>
</dbReference>
<sequence>MSSFRERAAQISGVLHARVAETAAAVQELALDDVIPDPENPRRDFDEEELAGLAKSIGRRGVLQPITVRPANEDGKFVIRFGERRWRASKIAGKRTIRAIVSETASEADNLVEQVIENEQRADLRTSEMVEAVQRLLKEGWSKKAIAEELSCKPAEITQFAAAPDMAGYLRDLIDVWPRRALYDLHIASRKHSEAVQRFVASRREQGVTTAAVANFVRGLKDPQPPKAVVRPVETPVPKPVETASEARGDPDQAVSDPVPASGRGKGRAVAPAAPAVPIVTVTVGGRNGRLILPDTVSVLFEGADEPVTVSASEVRLFDAAT</sequence>
<evidence type="ECO:0000256" key="2">
    <source>
        <dbReference type="ARBA" id="ARBA00023125"/>
    </source>
</evidence>
<dbReference type="RefSeq" id="WP_072598920.1">
    <property type="nucleotide sequence ID" value="NZ_CP018222.1"/>
</dbReference>
<dbReference type="Pfam" id="PF02195">
    <property type="entry name" value="ParB_N"/>
    <property type="match status" value="1"/>
</dbReference>
<dbReference type="CDD" id="cd16393">
    <property type="entry name" value="SPO0J_N"/>
    <property type="match status" value="1"/>
</dbReference>
<feature type="compositionally biased region" description="Low complexity" evidence="3">
    <location>
        <begin position="232"/>
        <end position="243"/>
    </location>
</feature>
<dbReference type="GO" id="GO:0005694">
    <property type="term" value="C:chromosome"/>
    <property type="evidence" value="ECO:0007669"/>
    <property type="project" value="TreeGrafter"/>
</dbReference>
<keyword evidence="5" id="KW-0614">Plasmid</keyword>
<keyword evidence="6" id="KW-1185">Reference proteome</keyword>
<evidence type="ECO:0000256" key="1">
    <source>
        <dbReference type="ARBA" id="ARBA00006295"/>
    </source>
</evidence>
<gene>
    <name evidence="5" type="ORF">BSL82_17735</name>
</gene>
<dbReference type="PANTHER" id="PTHR33375">
    <property type="entry name" value="CHROMOSOME-PARTITIONING PROTEIN PARB-RELATED"/>
    <property type="match status" value="1"/>
</dbReference>
<accession>A0A1L4A075</accession>
<feature type="domain" description="ParB-like N-terminal" evidence="4">
    <location>
        <begin position="27"/>
        <end position="119"/>
    </location>
</feature>
<protein>
    <recommendedName>
        <fullName evidence="4">ParB-like N-terminal domain-containing protein</fullName>
    </recommendedName>
</protein>
<evidence type="ECO:0000256" key="3">
    <source>
        <dbReference type="SAM" id="MobiDB-lite"/>
    </source>
</evidence>
<keyword evidence="2" id="KW-0238">DNA-binding</keyword>
<comment type="similarity">
    <text evidence="1">Belongs to the ParB family.</text>
</comment>
<dbReference type="SUPFAM" id="SSF110849">
    <property type="entry name" value="ParB/Sulfiredoxin"/>
    <property type="match status" value="1"/>
</dbReference>
<evidence type="ECO:0000259" key="4">
    <source>
        <dbReference type="SMART" id="SM00470"/>
    </source>
</evidence>
<dbReference type="EMBL" id="CP018222">
    <property type="protein sequence ID" value="API61290.1"/>
    <property type="molecule type" value="Genomic_DNA"/>
</dbReference>
<dbReference type="Pfam" id="PF08535">
    <property type="entry name" value="KorB"/>
    <property type="match status" value="1"/>
</dbReference>
<dbReference type="GO" id="GO:0003677">
    <property type="term" value="F:DNA binding"/>
    <property type="evidence" value="ECO:0007669"/>
    <property type="project" value="UniProtKB-KW"/>
</dbReference>
<dbReference type="InterPro" id="IPR004437">
    <property type="entry name" value="ParB/RepB/Spo0J"/>
</dbReference>
<evidence type="ECO:0000313" key="6">
    <source>
        <dbReference type="Proteomes" id="UP000182063"/>
    </source>
</evidence>
<dbReference type="PANTHER" id="PTHR33375:SF1">
    <property type="entry name" value="CHROMOSOME-PARTITIONING PROTEIN PARB-RELATED"/>
    <property type="match status" value="1"/>
</dbReference>
<dbReference type="InterPro" id="IPR003115">
    <property type="entry name" value="ParB_N"/>
</dbReference>
<geneLocation type="plasmid" evidence="6">
    <name>phsl1</name>
</geneLocation>